<dbReference type="Proteomes" id="UP000245674">
    <property type="component" value="Unassembled WGS sequence"/>
</dbReference>
<protein>
    <submittedName>
        <fullName evidence="2">Uncharacterized protein</fullName>
    </submittedName>
</protein>
<evidence type="ECO:0000313" key="2">
    <source>
        <dbReference type="EMBL" id="PWJ65372.1"/>
    </source>
</evidence>
<reference evidence="2 3" key="1">
    <citation type="submission" date="2018-03" db="EMBL/GenBank/DDBJ databases">
        <title>Genomic Encyclopedia of Type Strains, Phase III (KMG-III): the genomes of soil and plant-associated and newly described type strains.</title>
        <authorList>
            <person name="Whitman W."/>
        </authorList>
    </citation>
    <scope>NUCLEOTIDE SEQUENCE [LARGE SCALE GENOMIC DNA]</scope>
    <source>
        <strain evidence="2 3">VKM Ac-1602</strain>
    </source>
</reference>
<gene>
    <name evidence="2" type="ORF">B0H03_103220</name>
</gene>
<evidence type="ECO:0000313" key="3">
    <source>
        <dbReference type="Proteomes" id="UP000245674"/>
    </source>
</evidence>
<organism evidence="2 3">
    <name type="scientific">Rathayibacter iranicus NCPPB 2253 = VKM Ac-1602</name>
    <dbReference type="NCBI Taxonomy" id="1328868"/>
    <lineage>
        <taxon>Bacteria</taxon>
        <taxon>Bacillati</taxon>
        <taxon>Actinomycetota</taxon>
        <taxon>Actinomycetes</taxon>
        <taxon>Micrococcales</taxon>
        <taxon>Microbacteriaceae</taxon>
        <taxon>Rathayibacter</taxon>
    </lineage>
</organism>
<accession>A0ABX5LIJ5</accession>
<feature type="region of interest" description="Disordered" evidence="1">
    <location>
        <begin position="1"/>
        <end position="20"/>
    </location>
</feature>
<proteinExistence type="predicted"/>
<keyword evidence="3" id="KW-1185">Reference proteome</keyword>
<comment type="caution">
    <text evidence="2">The sequence shown here is derived from an EMBL/GenBank/DDBJ whole genome shotgun (WGS) entry which is preliminary data.</text>
</comment>
<evidence type="ECO:0000256" key="1">
    <source>
        <dbReference type="SAM" id="MobiDB-lite"/>
    </source>
</evidence>
<name>A0ABX5LIJ5_9MICO</name>
<dbReference type="EMBL" id="QGDV01000003">
    <property type="protein sequence ID" value="PWJ65372.1"/>
    <property type="molecule type" value="Genomic_DNA"/>
</dbReference>
<sequence length="46" mass="5008">MGSAESLVQTARRRRTRTVTGRKSVEVVYLIGSLDHAQAPPRTLAA</sequence>